<comment type="similarity">
    <text evidence="2">Belongs to the ZCCHC8 family.</text>
</comment>
<evidence type="ECO:0000256" key="10">
    <source>
        <dbReference type="PROSITE-ProRule" id="PRU00047"/>
    </source>
</evidence>
<evidence type="ECO:0000256" key="5">
    <source>
        <dbReference type="ARBA" id="ARBA00022771"/>
    </source>
</evidence>
<organism evidence="13 14">
    <name type="scientific">Neolamprologus brichardi</name>
    <name type="common">Fairy cichlid</name>
    <name type="synonym">Lamprologus brichardi</name>
    <dbReference type="NCBI Taxonomy" id="32507"/>
    <lineage>
        <taxon>Eukaryota</taxon>
        <taxon>Metazoa</taxon>
        <taxon>Chordata</taxon>
        <taxon>Craniata</taxon>
        <taxon>Vertebrata</taxon>
        <taxon>Euteleostomi</taxon>
        <taxon>Actinopterygii</taxon>
        <taxon>Neopterygii</taxon>
        <taxon>Teleostei</taxon>
        <taxon>Neoteleostei</taxon>
        <taxon>Acanthomorphata</taxon>
        <taxon>Ovalentaria</taxon>
        <taxon>Cichlomorphae</taxon>
        <taxon>Cichliformes</taxon>
        <taxon>Cichlidae</taxon>
        <taxon>African cichlids</taxon>
        <taxon>Pseudocrenilabrinae</taxon>
        <taxon>Lamprologini</taxon>
        <taxon>Neolamprologus</taxon>
    </lineage>
</organism>
<dbReference type="SUPFAM" id="SSF57756">
    <property type="entry name" value="Retrovirus zinc finger-like domains"/>
    <property type="match status" value="1"/>
</dbReference>
<evidence type="ECO:0000256" key="7">
    <source>
        <dbReference type="ARBA" id="ARBA00023242"/>
    </source>
</evidence>
<dbReference type="SMART" id="SM00343">
    <property type="entry name" value="ZnF_C2HC"/>
    <property type="match status" value="1"/>
</dbReference>
<dbReference type="SMART" id="SM00581">
    <property type="entry name" value="PSP"/>
    <property type="match status" value="1"/>
</dbReference>
<evidence type="ECO:0000256" key="6">
    <source>
        <dbReference type="ARBA" id="ARBA00022833"/>
    </source>
</evidence>
<dbReference type="GO" id="GO:0005654">
    <property type="term" value="C:nucleoplasm"/>
    <property type="evidence" value="ECO:0007669"/>
    <property type="project" value="UniProtKB-SubCell"/>
</dbReference>
<feature type="compositionally biased region" description="Low complexity" evidence="11">
    <location>
        <begin position="432"/>
        <end position="449"/>
    </location>
</feature>
<keyword evidence="6" id="KW-0862">Zinc</keyword>
<dbReference type="Ensembl" id="ENSNBRT00000025996.1">
    <property type="protein sequence ID" value="ENSNBRP00000025335.1"/>
    <property type="gene ID" value="ENSNBRG00000019242.1"/>
</dbReference>
<comment type="function">
    <text evidence="9">Scaffolding subunit of the trimeric nuclear exosome targeting (NEXT) complex that is involved in the surveillance and turnover of aberrant transcripts and non-coding RNAs. NEXT functions as an RNA exosome cofactor that directs a subset of non-coding short-lived RNAs for exosomal degradation. May be involved in pre-mRNA splicing. It is required for 3'-end maturation of telomerase RNA component (TERC), TERC 3'-end targeting to the nuclear RNA exosome, and for telomerase function.</text>
</comment>
<accession>A0A3Q4HP10</accession>
<feature type="domain" description="CCHC-type" evidence="12">
    <location>
        <begin position="173"/>
        <end position="188"/>
    </location>
</feature>
<dbReference type="Pfam" id="PF04046">
    <property type="entry name" value="PSP"/>
    <property type="match status" value="1"/>
</dbReference>
<proteinExistence type="inferred from homology"/>
<dbReference type="GO" id="GO:0071013">
    <property type="term" value="C:catalytic step 2 spliceosome"/>
    <property type="evidence" value="ECO:0007669"/>
    <property type="project" value="TreeGrafter"/>
</dbReference>
<sequence>MDRVAPGMAEVDFGDSELFQQLDESAPPVTKHIRPFSAEFVIFSLIPRPHKILRRKMSLLTRPSGVTVEDVNTDGPLLQVLYTNNIISKTCRQEIEDCICSVILRHHKPDVEKRSSFNIKPQVVDKLGQPLVNENPQLTDGWDVPTYQQVFNQVIGTDGQEIEMKDKRPKSMCFNCGSSSHQLRDCPKPKDMAAINERRKEFNQSNNQAMQSNQRYHADEVEERFAKYKPGVMSEELLTALGIDENTLPPLIYRMRQLGYPPGWLKEAEMENSGLSLYDGNEDVVFFSLTASNFPGFNVAAPHKMKDEFMHYGSIPMQSSHMKQNYAAYLSSFFPTFQPPLPPGSPCFSSPPPLPQGTPPATPTPPPLPKGTPPLTPTNGSPAVRGRDWVVVDETGEGTEDDLTLEELEEQQRLIWAALENADMASNSDCETPAAQTPVPSSPSVSTSAHADTETEDTDEGMDSIKPEEPSLSKENQPEVQEGLSLSPGPVKVNDDSPQSPEPAEVQESTPRPTGFGPAVQNLSKFFSSMEENNVASISIHTSQFLQDEHFQHCLLQNF</sequence>
<comment type="subcellular location">
    <subcellularLocation>
        <location evidence="1">Nucleus</location>
        <location evidence="1">Nucleoplasm</location>
    </subcellularLocation>
</comment>
<feature type="compositionally biased region" description="Basic and acidic residues" evidence="11">
    <location>
        <begin position="463"/>
        <end position="472"/>
    </location>
</feature>
<dbReference type="GO" id="GO:0008270">
    <property type="term" value="F:zinc ion binding"/>
    <property type="evidence" value="ECO:0007669"/>
    <property type="project" value="UniProtKB-KW"/>
</dbReference>
<evidence type="ECO:0000313" key="13">
    <source>
        <dbReference type="Ensembl" id="ENSNBRP00000025335.1"/>
    </source>
</evidence>
<dbReference type="Gene3D" id="4.10.60.10">
    <property type="entry name" value="Zinc finger, CCHC-type"/>
    <property type="match status" value="1"/>
</dbReference>
<dbReference type="PANTHER" id="PTHR13316">
    <property type="entry name" value="ZINC FINGER, CCHC DOMAIN CONTAINING 8"/>
    <property type="match status" value="1"/>
</dbReference>
<dbReference type="Proteomes" id="UP000261580">
    <property type="component" value="Unassembled WGS sequence"/>
</dbReference>
<dbReference type="GeneTree" id="ENSGT00390000011475"/>
<dbReference type="GO" id="GO:0003723">
    <property type="term" value="F:RNA binding"/>
    <property type="evidence" value="ECO:0007669"/>
    <property type="project" value="TreeGrafter"/>
</dbReference>
<evidence type="ECO:0000256" key="8">
    <source>
        <dbReference type="ARBA" id="ARBA00032546"/>
    </source>
</evidence>
<evidence type="ECO:0000256" key="9">
    <source>
        <dbReference type="ARBA" id="ARBA00045870"/>
    </source>
</evidence>
<dbReference type="Bgee" id="ENSNBRG00000019242">
    <property type="expression patterns" value="Expressed in testis and 5 other cell types or tissues"/>
</dbReference>
<dbReference type="AlphaFoldDB" id="A0A3Q4HP10"/>
<name>A0A3Q4HP10_NEOBR</name>
<keyword evidence="14" id="KW-1185">Reference proteome</keyword>
<reference evidence="13" key="2">
    <citation type="submission" date="2025-09" db="UniProtKB">
        <authorList>
            <consortium name="Ensembl"/>
        </authorList>
    </citation>
    <scope>IDENTIFICATION</scope>
</reference>
<feature type="region of interest" description="Disordered" evidence="11">
    <location>
        <begin position="344"/>
        <end position="387"/>
    </location>
</feature>
<evidence type="ECO:0000256" key="11">
    <source>
        <dbReference type="SAM" id="MobiDB-lite"/>
    </source>
</evidence>
<evidence type="ECO:0000256" key="2">
    <source>
        <dbReference type="ARBA" id="ARBA00007497"/>
    </source>
</evidence>
<keyword evidence="4" id="KW-0479">Metal-binding</keyword>
<evidence type="ECO:0000256" key="4">
    <source>
        <dbReference type="ARBA" id="ARBA00022723"/>
    </source>
</evidence>
<feature type="compositionally biased region" description="Pro residues" evidence="11">
    <location>
        <begin position="344"/>
        <end position="376"/>
    </location>
</feature>
<feature type="region of interest" description="Disordered" evidence="11">
    <location>
        <begin position="425"/>
        <end position="520"/>
    </location>
</feature>
<reference evidence="13" key="1">
    <citation type="submission" date="2025-08" db="UniProtKB">
        <authorList>
            <consortium name="Ensembl"/>
        </authorList>
    </citation>
    <scope>IDENTIFICATION</scope>
</reference>
<dbReference type="InterPro" id="IPR001878">
    <property type="entry name" value="Znf_CCHC"/>
</dbReference>
<evidence type="ECO:0000256" key="3">
    <source>
        <dbReference type="ARBA" id="ARBA00022379"/>
    </source>
</evidence>
<keyword evidence="5 10" id="KW-0863">Zinc-finger</keyword>
<dbReference type="InterPro" id="IPR006568">
    <property type="entry name" value="PSP_pro-rich"/>
</dbReference>
<evidence type="ECO:0000313" key="14">
    <source>
        <dbReference type="Proteomes" id="UP000261580"/>
    </source>
</evidence>
<keyword evidence="7" id="KW-0539">Nucleus</keyword>
<dbReference type="InterPro" id="IPR052115">
    <property type="entry name" value="NEXT_complex_subunit_ZCCHC8"/>
</dbReference>
<dbReference type="PANTHER" id="PTHR13316:SF0">
    <property type="entry name" value="ZINC FINGER CCHC DOMAIN-CONTAINING PROTEIN 8"/>
    <property type="match status" value="1"/>
</dbReference>
<dbReference type="PROSITE" id="PS50158">
    <property type="entry name" value="ZF_CCHC"/>
    <property type="match status" value="1"/>
</dbReference>
<protein>
    <recommendedName>
        <fullName evidence="3">Zinc finger CCHC domain-containing protein 8</fullName>
    </recommendedName>
    <alternativeName>
        <fullName evidence="8">TRAMP-like complex RNA-binding factor ZCCHC8</fullName>
    </alternativeName>
</protein>
<dbReference type="InterPro" id="IPR036875">
    <property type="entry name" value="Znf_CCHC_sf"/>
</dbReference>
<evidence type="ECO:0000259" key="12">
    <source>
        <dbReference type="PROSITE" id="PS50158"/>
    </source>
</evidence>
<evidence type="ECO:0000256" key="1">
    <source>
        <dbReference type="ARBA" id="ARBA00004642"/>
    </source>
</evidence>